<keyword evidence="5 7" id="KW-0311">Gluconate utilization</keyword>
<evidence type="ECO:0000256" key="3">
    <source>
        <dbReference type="ARBA" id="ARBA00011738"/>
    </source>
</evidence>
<comment type="subunit">
    <text evidence="3">Homodimer.</text>
</comment>
<evidence type="ECO:0000256" key="1">
    <source>
        <dbReference type="ARBA" id="ARBA00004874"/>
    </source>
</evidence>
<dbReference type="GO" id="GO:0019521">
    <property type="term" value="P:D-gluconate metabolic process"/>
    <property type="evidence" value="ECO:0007669"/>
    <property type="project" value="UniProtKB-KW"/>
</dbReference>
<sequence>MHPTAFVLPWSVPRPSDWIGRVERGTIPSYTSSQTCDEGSPRWGRSTVAPPSHRHWSTRSPLQRPLRVWCMSSVSPQATDSSGAADQRACSEIGVIGLAVMGQNLALNLASKGISVSVYNRTASRTDETVARAQADADIADTRDRLRGFHDVAAFVRSLQRPRKVLLMVKAGAAVDATLAALRPLLEPGDILIDGGNEWYENTERRAQALAADGLILFGMGVSGGEDGARHGPSLMPGGPADAYPQLEPILQRIAAHVPGAGACVTYIGPGGAGNYVKMVHNGIEYGDMQLVGEAYDLLKTLGGLSNSQLQQVFAEWNQGELQSFLIEITADILGTRDDVRDDGAALIDRVLDRSGSKGTGMWTVQEAARRGVPVPTIAAALDNRYLSAMKTERVRAATRFTAPNPSSARIPAAEVSTLITDVRQALYCSKICSYAQGMNVLRAAAEAFGWRLRLGEIARIWQGGCIIRAQFLGRIQAAYQRDAALPNLLVDPAFAADMERGQASWRRVVAQAAAAGLPTPALSGSLAYYDTYRRAVLPASQLVQAQRDYFGAHTYARLDAPDQVWHTRWSSDKHSVRMDEKSG</sequence>
<dbReference type="Proteomes" id="UP001301350">
    <property type="component" value="Unassembled WGS sequence"/>
</dbReference>
<dbReference type="EC" id="1.1.1.44" evidence="7"/>
<dbReference type="Gene3D" id="1.20.5.320">
    <property type="entry name" value="6-Phosphogluconate Dehydrogenase, domain 3"/>
    <property type="match status" value="1"/>
</dbReference>
<dbReference type="EMBL" id="JANCYW010000003">
    <property type="protein sequence ID" value="KAK4534854.1"/>
    <property type="molecule type" value="Genomic_DNA"/>
</dbReference>
<keyword evidence="4 7" id="KW-0560">Oxidoreductase</keyword>
<evidence type="ECO:0000256" key="6">
    <source>
        <dbReference type="ARBA" id="ARBA00023126"/>
    </source>
</evidence>
<dbReference type="Gene3D" id="1.10.1040.10">
    <property type="entry name" value="N-(1-d-carboxylethyl)-l-norvaline Dehydrogenase, domain 2"/>
    <property type="match status" value="1"/>
</dbReference>
<evidence type="ECO:0000313" key="10">
    <source>
        <dbReference type="EMBL" id="KAK4534854.1"/>
    </source>
</evidence>
<evidence type="ECO:0000256" key="4">
    <source>
        <dbReference type="ARBA" id="ARBA00023002"/>
    </source>
</evidence>
<reference evidence="10 11" key="1">
    <citation type="submission" date="2022-07" db="EMBL/GenBank/DDBJ databases">
        <title>Genome-wide signatures of adaptation to extreme environments.</title>
        <authorList>
            <person name="Cho C.H."/>
            <person name="Yoon H.S."/>
        </authorList>
    </citation>
    <scope>NUCLEOTIDE SEQUENCE [LARGE SCALE GENOMIC DNA]</scope>
    <source>
        <strain evidence="10 11">DBV 063 E5</strain>
    </source>
</reference>
<evidence type="ECO:0000256" key="7">
    <source>
        <dbReference type="RuleBase" id="RU000485"/>
    </source>
</evidence>
<dbReference type="AlphaFoldDB" id="A0AAV9IRB0"/>
<feature type="domain" description="6-phosphogluconate dehydrogenase C-terminal" evidence="9">
    <location>
        <begin position="274"/>
        <end position="571"/>
    </location>
</feature>
<keyword evidence="6 7" id="KW-0570">Pentose shunt</keyword>
<dbReference type="FunFam" id="1.10.1040.10:FF:000002">
    <property type="entry name" value="6-phosphogluconate dehydrogenase, decarboxylating"/>
    <property type="match status" value="1"/>
</dbReference>
<dbReference type="InterPro" id="IPR006115">
    <property type="entry name" value="6PGDH_NADP-bd"/>
</dbReference>
<dbReference type="InterPro" id="IPR013328">
    <property type="entry name" value="6PGD_dom2"/>
</dbReference>
<dbReference type="SUPFAM" id="SSF51735">
    <property type="entry name" value="NAD(P)-binding Rossmann-fold domains"/>
    <property type="match status" value="1"/>
</dbReference>
<dbReference type="PROSITE" id="PS00461">
    <property type="entry name" value="6PGD"/>
    <property type="match status" value="1"/>
</dbReference>
<dbReference type="NCBIfam" id="NF006765">
    <property type="entry name" value="PRK09287.1"/>
    <property type="match status" value="1"/>
</dbReference>
<evidence type="ECO:0000256" key="8">
    <source>
        <dbReference type="SAM" id="MobiDB-lite"/>
    </source>
</evidence>
<dbReference type="SUPFAM" id="SSF48179">
    <property type="entry name" value="6-phosphogluconate dehydrogenase C-terminal domain-like"/>
    <property type="match status" value="1"/>
</dbReference>
<evidence type="ECO:0000256" key="5">
    <source>
        <dbReference type="ARBA" id="ARBA00023064"/>
    </source>
</evidence>
<dbReference type="InterPro" id="IPR006183">
    <property type="entry name" value="Pgluconate_DH"/>
</dbReference>
<dbReference type="PANTHER" id="PTHR11811">
    <property type="entry name" value="6-PHOSPHOGLUCONATE DEHYDROGENASE"/>
    <property type="match status" value="1"/>
</dbReference>
<feature type="region of interest" description="Disordered" evidence="8">
    <location>
        <begin position="29"/>
        <end position="58"/>
    </location>
</feature>
<dbReference type="SMART" id="SM01350">
    <property type="entry name" value="6PGD"/>
    <property type="match status" value="1"/>
</dbReference>
<keyword evidence="11" id="KW-1185">Reference proteome</keyword>
<evidence type="ECO:0000256" key="2">
    <source>
        <dbReference type="ARBA" id="ARBA00008419"/>
    </source>
</evidence>
<comment type="similarity">
    <text evidence="2 7">Belongs to the 6-phosphogluconate dehydrogenase family.</text>
</comment>
<accession>A0AAV9IRB0</accession>
<evidence type="ECO:0000259" key="9">
    <source>
        <dbReference type="SMART" id="SM01350"/>
    </source>
</evidence>
<dbReference type="InterPro" id="IPR006184">
    <property type="entry name" value="6PGdom_BS"/>
</dbReference>
<dbReference type="FunFam" id="3.40.50.720:FF:000007">
    <property type="entry name" value="6-phosphogluconate dehydrogenase, decarboxylating"/>
    <property type="match status" value="1"/>
</dbReference>
<dbReference type="NCBIfam" id="TIGR00873">
    <property type="entry name" value="gnd"/>
    <property type="match status" value="1"/>
</dbReference>
<dbReference type="InterPro" id="IPR006113">
    <property type="entry name" value="6PGDH_Gnd/GntZ"/>
</dbReference>
<dbReference type="InterPro" id="IPR006114">
    <property type="entry name" value="6PGDH_C"/>
</dbReference>
<dbReference type="GO" id="GO:0050661">
    <property type="term" value="F:NADP binding"/>
    <property type="evidence" value="ECO:0007669"/>
    <property type="project" value="InterPro"/>
</dbReference>
<proteinExistence type="inferred from homology"/>
<comment type="catalytic activity">
    <reaction evidence="7">
        <text>6-phospho-D-gluconate + NADP(+) = D-ribulose 5-phosphate + CO2 + NADPH</text>
        <dbReference type="Rhea" id="RHEA:10116"/>
        <dbReference type="ChEBI" id="CHEBI:16526"/>
        <dbReference type="ChEBI" id="CHEBI:57783"/>
        <dbReference type="ChEBI" id="CHEBI:58121"/>
        <dbReference type="ChEBI" id="CHEBI:58349"/>
        <dbReference type="ChEBI" id="CHEBI:58759"/>
        <dbReference type="EC" id="1.1.1.44"/>
    </reaction>
</comment>
<comment type="pathway">
    <text evidence="1 7">Carbohydrate degradation; pentose phosphate pathway; D-ribulose 5-phosphate from D-glucose 6-phosphate (oxidative stage): step 3/3.</text>
</comment>
<keyword evidence="7" id="KW-0521">NADP</keyword>
<dbReference type="PRINTS" id="PR00076">
    <property type="entry name" value="6PGDHDRGNASE"/>
</dbReference>
<dbReference type="GO" id="GO:0004616">
    <property type="term" value="F:phosphogluconate dehydrogenase (decarboxylating) activity"/>
    <property type="evidence" value="ECO:0007669"/>
    <property type="project" value="UniProtKB-EC"/>
</dbReference>
<dbReference type="Pfam" id="PF03446">
    <property type="entry name" value="NAD_binding_2"/>
    <property type="match status" value="1"/>
</dbReference>
<dbReference type="Pfam" id="PF00393">
    <property type="entry name" value="6PGD"/>
    <property type="match status" value="1"/>
</dbReference>
<organism evidence="10 11">
    <name type="scientific">Cyanidium caldarium</name>
    <name type="common">Red alga</name>
    <dbReference type="NCBI Taxonomy" id="2771"/>
    <lineage>
        <taxon>Eukaryota</taxon>
        <taxon>Rhodophyta</taxon>
        <taxon>Bangiophyceae</taxon>
        <taxon>Cyanidiales</taxon>
        <taxon>Cyanidiaceae</taxon>
        <taxon>Cyanidium</taxon>
    </lineage>
</organism>
<gene>
    <name evidence="10" type="ORF">CDCA_CDCA03G0879</name>
</gene>
<evidence type="ECO:0000313" key="11">
    <source>
        <dbReference type="Proteomes" id="UP001301350"/>
    </source>
</evidence>
<dbReference type="InterPro" id="IPR036291">
    <property type="entry name" value="NAD(P)-bd_dom_sf"/>
</dbReference>
<comment type="caution">
    <text evidence="10">The sequence shown here is derived from an EMBL/GenBank/DDBJ whole genome shotgun (WGS) entry which is preliminary data.</text>
</comment>
<name>A0AAV9IRB0_CYACA</name>
<dbReference type="InterPro" id="IPR008927">
    <property type="entry name" value="6-PGluconate_DH-like_C_sf"/>
</dbReference>
<dbReference type="GO" id="GO:0006098">
    <property type="term" value="P:pentose-phosphate shunt"/>
    <property type="evidence" value="ECO:0007669"/>
    <property type="project" value="UniProtKB-KW"/>
</dbReference>
<protein>
    <recommendedName>
        <fullName evidence="7">6-phosphogluconate dehydrogenase, decarboxylating</fullName>
        <ecNumber evidence="7">1.1.1.44</ecNumber>
    </recommendedName>
</protein>
<dbReference type="Gene3D" id="3.40.50.720">
    <property type="entry name" value="NAD(P)-binding Rossmann-like Domain"/>
    <property type="match status" value="1"/>
</dbReference>